<evidence type="ECO:0008006" key="4">
    <source>
        <dbReference type="Google" id="ProtNLM"/>
    </source>
</evidence>
<gene>
    <name evidence="2" type="ORF">Pflav_021210</name>
</gene>
<sequence length="352" mass="37894">MSGSREATGRAHDGGRAPSDGAWQAQLEVPDYAALRARTDGPPGSSWGLFGPDDDLGMLNFLTPECAVAAAALVTTGEVFDLDYPLNTFVPSLAGTRPATRHTIFANNPNHRDDWVDSFYLQSTSQIDGLRHIRHPVAGFYNGAADAEIVEGSPRLGIQHVAERGVVGRGVLLDMPRFFAAQGRELAHNQAFTPADLDAAARLQGVRFAPGDILLVHTGWARWYLGLSAEGRASRRRGSPGLHQSHEMLAWLWDHRFSLVAADNSGLEAIPVDPDSGFHIGDEPPPERGPSHNGMMHRQLLALLGLLLGELWKLSALAEACARDGRYEFLLTAKPLNLVGGVGSPPNAMAVK</sequence>
<dbReference type="Pfam" id="PF04199">
    <property type="entry name" value="Cyclase"/>
    <property type="match status" value="1"/>
</dbReference>
<dbReference type="EMBL" id="AP022870">
    <property type="protein sequence ID" value="BCB75711.1"/>
    <property type="molecule type" value="Genomic_DNA"/>
</dbReference>
<keyword evidence="3" id="KW-1185">Reference proteome</keyword>
<reference evidence="2 3" key="1">
    <citation type="submission" date="2020-03" db="EMBL/GenBank/DDBJ databases">
        <title>Whole genome shotgun sequence of Phytohabitans flavus NBRC 107702.</title>
        <authorList>
            <person name="Komaki H."/>
            <person name="Tamura T."/>
        </authorList>
    </citation>
    <scope>NUCLEOTIDE SEQUENCE [LARGE SCALE GENOMIC DNA]</scope>
    <source>
        <strain evidence="2 3">NBRC 107702</strain>
    </source>
</reference>
<dbReference type="SUPFAM" id="SSF102198">
    <property type="entry name" value="Putative cyclase"/>
    <property type="match status" value="1"/>
</dbReference>
<accession>A0A6F8XPP0</accession>
<evidence type="ECO:0000256" key="1">
    <source>
        <dbReference type="SAM" id="MobiDB-lite"/>
    </source>
</evidence>
<reference evidence="2 3" key="2">
    <citation type="submission" date="2020-03" db="EMBL/GenBank/DDBJ databases">
        <authorList>
            <person name="Ichikawa N."/>
            <person name="Kimura A."/>
            <person name="Kitahashi Y."/>
            <person name="Uohara A."/>
        </authorList>
    </citation>
    <scope>NUCLEOTIDE SEQUENCE [LARGE SCALE GENOMIC DNA]</scope>
    <source>
        <strain evidence="2 3">NBRC 107702</strain>
    </source>
</reference>
<dbReference type="PANTHER" id="PTHR34861">
    <property type="match status" value="1"/>
</dbReference>
<dbReference type="Gene3D" id="3.50.30.50">
    <property type="entry name" value="Putative cyclase"/>
    <property type="match status" value="1"/>
</dbReference>
<dbReference type="AlphaFoldDB" id="A0A6F8XPP0"/>
<protein>
    <recommendedName>
        <fullName evidence="4">Cyclase</fullName>
    </recommendedName>
</protein>
<name>A0A6F8XPP0_9ACTN</name>
<dbReference type="GO" id="GO:0004061">
    <property type="term" value="F:arylformamidase activity"/>
    <property type="evidence" value="ECO:0007669"/>
    <property type="project" value="InterPro"/>
</dbReference>
<dbReference type="GO" id="GO:0019441">
    <property type="term" value="P:L-tryptophan catabolic process to kynurenine"/>
    <property type="evidence" value="ECO:0007669"/>
    <property type="project" value="InterPro"/>
</dbReference>
<dbReference type="InterPro" id="IPR007325">
    <property type="entry name" value="KFase/CYL"/>
</dbReference>
<dbReference type="KEGG" id="pfla:Pflav_021210"/>
<evidence type="ECO:0000313" key="2">
    <source>
        <dbReference type="EMBL" id="BCB75711.1"/>
    </source>
</evidence>
<proteinExistence type="predicted"/>
<dbReference type="PANTHER" id="PTHR34861:SF11">
    <property type="entry name" value="CYCLASE"/>
    <property type="match status" value="1"/>
</dbReference>
<organism evidence="2 3">
    <name type="scientific">Phytohabitans flavus</name>
    <dbReference type="NCBI Taxonomy" id="1076124"/>
    <lineage>
        <taxon>Bacteria</taxon>
        <taxon>Bacillati</taxon>
        <taxon>Actinomycetota</taxon>
        <taxon>Actinomycetes</taxon>
        <taxon>Micromonosporales</taxon>
        <taxon>Micromonosporaceae</taxon>
    </lineage>
</organism>
<evidence type="ECO:0000313" key="3">
    <source>
        <dbReference type="Proteomes" id="UP000502508"/>
    </source>
</evidence>
<dbReference type="Proteomes" id="UP000502508">
    <property type="component" value="Chromosome"/>
</dbReference>
<dbReference type="InterPro" id="IPR037175">
    <property type="entry name" value="KFase_sf"/>
</dbReference>
<dbReference type="RefSeq" id="WP_173035638.1">
    <property type="nucleotide sequence ID" value="NZ_AP022870.1"/>
</dbReference>
<feature type="region of interest" description="Disordered" evidence="1">
    <location>
        <begin position="1"/>
        <end position="23"/>
    </location>
</feature>